<dbReference type="InterPro" id="IPR029150">
    <property type="entry name" value="dCache_3"/>
</dbReference>
<accession>A0ABU5IXL3</accession>
<dbReference type="CDD" id="cd06225">
    <property type="entry name" value="HAMP"/>
    <property type="match status" value="1"/>
</dbReference>
<dbReference type="SUPFAM" id="SSF58104">
    <property type="entry name" value="Methyl-accepting chemotaxis protein (MCP) signaling domain"/>
    <property type="match status" value="1"/>
</dbReference>
<evidence type="ECO:0000256" key="1">
    <source>
        <dbReference type="ARBA" id="ARBA00004236"/>
    </source>
</evidence>
<dbReference type="SMART" id="SM00283">
    <property type="entry name" value="MA"/>
    <property type="match status" value="1"/>
</dbReference>
<evidence type="ECO:0000256" key="4">
    <source>
        <dbReference type="ARBA" id="ARBA00023224"/>
    </source>
</evidence>
<evidence type="ECO:0000256" key="5">
    <source>
        <dbReference type="ARBA" id="ARBA00029447"/>
    </source>
</evidence>
<keyword evidence="7" id="KW-0812">Transmembrane</keyword>
<evidence type="ECO:0000259" key="9">
    <source>
        <dbReference type="PROSITE" id="PS50885"/>
    </source>
</evidence>
<dbReference type="InterPro" id="IPR004089">
    <property type="entry name" value="MCPsignal_dom"/>
</dbReference>
<sequence>MNSIKVKLFTILLLVSIIPLLLSSTILYFTNNQGFSKISSNNQSATKDSVQNQLIRVSGGLLDLTKIYADNPEVVEAFKSGNHEVMDEAITPIFNQLKEEHKLDVFELGGKDGVVLFRGHNPEKFGDDKSDKLAIQAALKGQEISGFEFGSSGLAVRAFTPIRHNNEVIGTLQTGLNSQFVKSITDTLKGVELNILNAEGEILVSSEENNVGNTLKSDSALTKVLSGKELTKESGNILETFLPMYDPTNTEVIGAILISQDETLLNRIQKQVGNISLLIGVLTVVIVSTIAWVLSNGFSRPIQLVTEQMKEISKGNLNVNFTINHRKDEIGQLIQSASETQTNLRELIQKISNVSNVVKDQSLHMLKSSNEIAEGSSQVVSTMQELSAGAESQADSTVDLSQIVHDFSTKIVEVTNNGNEVSTSANTALILTTRGKELMDSSVQQMKKIHQIVDRSVNQVVGLDQKSSEITNLVKVIQDISDQTNLLALNAAIEAARAGEHGKGFAVVANEVRKLAEQVSLSIIDIKEIVDGIKTESQKVTSSLKEGFAQVESGTQQINTTGQTFEEITHSISSMMKKIAQNTEGLQEINEETAKVDAFIDRISSVAQESAAGIEQTTASAQQTSRSIEEIAQNANTLAKMSEDLQKLVSNFKI</sequence>
<dbReference type="InterPro" id="IPR003660">
    <property type="entry name" value="HAMP_dom"/>
</dbReference>
<evidence type="ECO:0000259" key="8">
    <source>
        <dbReference type="PROSITE" id="PS50111"/>
    </source>
</evidence>
<feature type="domain" description="HAMP" evidence="9">
    <location>
        <begin position="296"/>
        <end position="349"/>
    </location>
</feature>
<evidence type="ECO:0000313" key="10">
    <source>
        <dbReference type="EMBL" id="MDZ5471861.1"/>
    </source>
</evidence>
<dbReference type="PROSITE" id="PS50885">
    <property type="entry name" value="HAMP"/>
    <property type="match status" value="1"/>
</dbReference>
<keyword evidence="4 6" id="KW-0807">Transducer</keyword>
<dbReference type="Gene3D" id="3.30.450.20">
    <property type="entry name" value="PAS domain"/>
    <property type="match status" value="1"/>
</dbReference>
<comment type="subcellular location">
    <subcellularLocation>
        <location evidence="1">Cell membrane</location>
    </subcellularLocation>
</comment>
<keyword evidence="2" id="KW-1003">Cell membrane</keyword>
<evidence type="ECO:0000313" key="11">
    <source>
        <dbReference type="Proteomes" id="UP001290455"/>
    </source>
</evidence>
<name>A0ABU5IXL3_9BACI</name>
<comment type="caution">
    <text evidence="10">The sequence shown here is derived from an EMBL/GenBank/DDBJ whole genome shotgun (WGS) entry which is preliminary data.</text>
</comment>
<evidence type="ECO:0000256" key="6">
    <source>
        <dbReference type="PROSITE-ProRule" id="PRU00284"/>
    </source>
</evidence>
<dbReference type="SUPFAM" id="SSF103190">
    <property type="entry name" value="Sensory domain-like"/>
    <property type="match status" value="1"/>
</dbReference>
<dbReference type="RefSeq" id="WP_322446151.1">
    <property type="nucleotide sequence ID" value="NZ_JAXOFX010000004.1"/>
</dbReference>
<dbReference type="Pfam" id="PF00015">
    <property type="entry name" value="MCPsignal"/>
    <property type="match status" value="1"/>
</dbReference>
<dbReference type="Pfam" id="PF00672">
    <property type="entry name" value="HAMP"/>
    <property type="match status" value="1"/>
</dbReference>
<dbReference type="Pfam" id="PF14827">
    <property type="entry name" value="dCache_3"/>
    <property type="match status" value="1"/>
</dbReference>
<feature type="domain" description="Methyl-accepting transducer" evidence="8">
    <location>
        <begin position="368"/>
        <end position="625"/>
    </location>
</feature>
<protein>
    <submittedName>
        <fullName evidence="10">Methyl-accepting chemotaxis protein</fullName>
    </submittedName>
</protein>
<proteinExistence type="inferred from homology"/>
<reference evidence="10 11" key="1">
    <citation type="submission" date="2023-11" db="EMBL/GenBank/DDBJ databases">
        <title>Bacillus jintuensis, isolated from a mudflat on the Beibu Gulf coast.</title>
        <authorList>
            <person name="Li M."/>
        </authorList>
    </citation>
    <scope>NUCLEOTIDE SEQUENCE [LARGE SCALE GENOMIC DNA]</scope>
    <source>
        <strain evidence="10 11">31A1R</strain>
    </source>
</reference>
<dbReference type="InterPro" id="IPR029151">
    <property type="entry name" value="Sensor-like_sf"/>
</dbReference>
<dbReference type="Gene3D" id="6.10.340.10">
    <property type="match status" value="1"/>
</dbReference>
<evidence type="ECO:0000256" key="7">
    <source>
        <dbReference type="SAM" id="Phobius"/>
    </source>
</evidence>
<evidence type="ECO:0000256" key="3">
    <source>
        <dbReference type="ARBA" id="ARBA00023136"/>
    </source>
</evidence>
<gene>
    <name evidence="10" type="ORF">SM124_08875</name>
</gene>
<dbReference type="PANTHER" id="PTHR32089">
    <property type="entry name" value="METHYL-ACCEPTING CHEMOTAXIS PROTEIN MCPB"/>
    <property type="match status" value="1"/>
</dbReference>
<dbReference type="PANTHER" id="PTHR32089:SF112">
    <property type="entry name" value="LYSOZYME-LIKE PROTEIN-RELATED"/>
    <property type="match status" value="1"/>
</dbReference>
<dbReference type="EMBL" id="JAXOFX010000004">
    <property type="protein sequence ID" value="MDZ5471861.1"/>
    <property type="molecule type" value="Genomic_DNA"/>
</dbReference>
<keyword evidence="11" id="KW-1185">Reference proteome</keyword>
<keyword evidence="3 7" id="KW-0472">Membrane</keyword>
<dbReference type="CDD" id="cd11386">
    <property type="entry name" value="MCP_signal"/>
    <property type="match status" value="1"/>
</dbReference>
<keyword evidence="7" id="KW-1133">Transmembrane helix</keyword>
<organism evidence="10 11">
    <name type="scientific">Robertmurraya mangrovi</name>
    <dbReference type="NCBI Taxonomy" id="3098077"/>
    <lineage>
        <taxon>Bacteria</taxon>
        <taxon>Bacillati</taxon>
        <taxon>Bacillota</taxon>
        <taxon>Bacilli</taxon>
        <taxon>Bacillales</taxon>
        <taxon>Bacillaceae</taxon>
        <taxon>Robertmurraya</taxon>
    </lineage>
</organism>
<evidence type="ECO:0000256" key="2">
    <source>
        <dbReference type="ARBA" id="ARBA00022475"/>
    </source>
</evidence>
<comment type="similarity">
    <text evidence="5">Belongs to the methyl-accepting chemotaxis (MCP) protein family.</text>
</comment>
<dbReference type="Proteomes" id="UP001290455">
    <property type="component" value="Unassembled WGS sequence"/>
</dbReference>
<dbReference type="SMART" id="SM00304">
    <property type="entry name" value="HAMP"/>
    <property type="match status" value="1"/>
</dbReference>
<dbReference type="PROSITE" id="PS50111">
    <property type="entry name" value="CHEMOTAXIS_TRANSDUC_2"/>
    <property type="match status" value="1"/>
</dbReference>
<dbReference type="Gene3D" id="1.10.287.950">
    <property type="entry name" value="Methyl-accepting chemotaxis protein"/>
    <property type="match status" value="1"/>
</dbReference>
<feature type="transmembrane region" description="Helical" evidence="7">
    <location>
        <begin position="275"/>
        <end position="294"/>
    </location>
</feature>